<reference evidence="2 3" key="1">
    <citation type="submission" date="2019-09" db="EMBL/GenBank/DDBJ databases">
        <title>Draft genome sequences of 48 bacterial type strains from the CCUG.</title>
        <authorList>
            <person name="Tunovic T."/>
            <person name="Pineiro-Iglesias B."/>
            <person name="Unosson C."/>
            <person name="Inganas E."/>
            <person name="Ohlen M."/>
            <person name="Cardew S."/>
            <person name="Jensie-Markopoulos S."/>
            <person name="Salva-Serra F."/>
            <person name="Jaen-Luchoro D."/>
            <person name="Karlsson R."/>
            <person name="Svensson-Stadler L."/>
            <person name="Chun J."/>
            <person name="Moore E."/>
        </authorList>
    </citation>
    <scope>NUCLEOTIDE SEQUENCE [LARGE SCALE GENOMIC DNA]</scope>
    <source>
        <strain evidence="2 3">CCUG 51524</strain>
    </source>
</reference>
<organism evidence="2 3">
    <name type="scientific">Pseudomonas palleroniana</name>
    <dbReference type="NCBI Taxonomy" id="191390"/>
    <lineage>
        <taxon>Bacteria</taxon>
        <taxon>Pseudomonadati</taxon>
        <taxon>Pseudomonadota</taxon>
        <taxon>Gammaproteobacteria</taxon>
        <taxon>Pseudomonadales</taxon>
        <taxon>Pseudomonadaceae</taxon>
        <taxon>Pseudomonas</taxon>
    </lineage>
</organism>
<name>A0A6H9SAS9_9PSED</name>
<dbReference type="EMBL" id="VZPQ01000592">
    <property type="protein sequence ID" value="KAB0542868.1"/>
    <property type="molecule type" value="Genomic_DNA"/>
</dbReference>
<evidence type="ECO:0000313" key="3">
    <source>
        <dbReference type="Proteomes" id="UP000423257"/>
    </source>
</evidence>
<dbReference type="RefSeq" id="WP_151152988.1">
    <property type="nucleotide sequence ID" value="NZ_VZPQ01000592.1"/>
</dbReference>
<dbReference type="InterPro" id="IPR033186">
    <property type="entry name" value="HerA_C"/>
</dbReference>
<feature type="non-terminal residue" evidence="2">
    <location>
        <position position="36"/>
    </location>
</feature>
<protein>
    <submittedName>
        <fullName evidence="2">DUF853 family protein</fullName>
    </submittedName>
</protein>
<feature type="domain" description="Helicase HerA-like C-terminal" evidence="1">
    <location>
        <begin position="9"/>
        <end position="36"/>
    </location>
</feature>
<dbReference type="Proteomes" id="UP000423257">
    <property type="component" value="Unassembled WGS sequence"/>
</dbReference>
<gene>
    <name evidence="2" type="ORF">F7R03_31145</name>
</gene>
<dbReference type="Pfam" id="PF05872">
    <property type="entry name" value="HerA_C"/>
    <property type="match status" value="1"/>
</dbReference>
<sequence>MPDSSQLVIGADLSGQPIAQAMRLANRHGLVAGATG</sequence>
<dbReference type="AlphaFoldDB" id="A0A6H9SAS9"/>
<comment type="caution">
    <text evidence="2">The sequence shown here is derived from an EMBL/GenBank/DDBJ whole genome shotgun (WGS) entry which is preliminary data.</text>
</comment>
<evidence type="ECO:0000259" key="1">
    <source>
        <dbReference type="Pfam" id="PF05872"/>
    </source>
</evidence>
<evidence type="ECO:0000313" key="2">
    <source>
        <dbReference type="EMBL" id="KAB0542868.1"/>
    </source>
</evidence>
<accession>A0A6H9SAS9</accession>
<proteinExistence type="predicted"/>